<dbReference type="PROSITE" id="PS51375">
    <property type="entry name" value="PPR"/>
    <property type="match status" value="4"/>
</dbReference>
<feature type="repeat" description="PPR" evidence="3">
    <location>
        <begin position="199"/>
        <end position="233"/>
    </location>
</feature>
<keyword evidence="5" id="KW-1185">Reference proteome</keyword>
<reference evidence="4 5" key="1">
    <citation type="submission" date="2024-11" db="EMBL/GenBank/DDBJ databases">
        <title>A near-complete genome assembly of Cinchona calisaya.</title>
        <authorList>
            <person name="Lian D.C."/>
            <person name="Zhao X.W."/>
            <person name="Wei L."/>
        </authorList>
    </citation>
    <scope>NUCLEOTIDE SEQUENCE [LARGE SCALE GENOMIC DNA]</scope>
    <source>
        <tissue evidence="4">Nenye</tissue>
    </source>
</reference>
<dbReference type="AlphaFoldDB" id="A0ABD3B220"/>
<dbReference type="Gene3D" id="1.25.40.10">
    <property type="entry name" value="Tetratricopeptide repeat domain"/>
    <property type="match status" value="4"/>
</dbReference>
<dbReference type="FunFam" id="1.25.40.10:FF:000427">
    <property type="entry name" value="Pentatricopeptide repeat-containing protein chloroplastic"/>
    <property type="match status" value="1"/>
</dbReference>
<dbReference type="InterPro" id="IPR046960">
    <property type="entry name" value="PPR_At4g14850-like_plant"/>
</dbReference>
<dbReference type="Proteomes" id="UP001630127">
    <property type="component" value="Unassembled WGS sequence"/>
</dbReference>
<feature type="repeat" description="PPR" evidence="3">
    <location>
        <begin position="300"/>
        <end position="334"/>
    </location>
</feature>
<dbReference type="InterPro" id="IPR002885">
    <property type="entry name" value="PPR_rpt"/>
</dbReference>
<protein>
    <recommendedName>
        <fullName evidence="6">Pentatricopeptide repeat-containing protein</fullName>
    </recommendedName>
</protein>
<organism evidence="4 5">
    <name type="scientific">Cinchona calisaya</name>
    <dbReference type="NCBI Taxonomy" id="153742"/>
    <lineage>
        <taxon>Eukaryota</taxon>
        <taxon>Viridiplantae</taxon>
        <taxon>Streptophyta</taxon>
        <taxon>Embryophyta</taxon>
        <taxon>Tracheophyta</taxon>
        <taxon>Spermatophyta</taxon>
        <taxon>Magnoliopsida</taxon>
        <taxon>eudicotyledons</taxon>
        <taxon>Gunneridae</taxon>
        <taxon>Pentapetalae</taxon>
        <taxon>asterids</taxon>
        <taxon>lamiids</taxon>
        <taxon>Gentianales</taxon>
        <taxon>Rubiaceae</taxon>
        <taxon>Cinchonoideae</taxon>
        <taxon>Cinchoneae</taxon>
        <taxon>Cinchona</taxon>
    </lineage>
</organism>
<dbReference type="FunFam" id="1.25.40.10:FF:000184">
    <property type="entry name" value="Pentatricopeptide repeat-containing protein, chloroplastic"/>
    <property type="match status" value="1"/>
</dbReference>
<dbReference type="InterPro" id="IPR011990">
    <property type="entry name" value="TPR-like_helical_dom_sf"/>
</dbReference>
<feature type="repeat" description="PPR" evidence="3">
    <location>
        <begin position="401"/>
        <end position="435"/>
    </location>
</feature>
<keyword evidence="2" id="KW-0677">Repeat</keyword>
<proteinExistence type="inferred from homology"/>
<evidence type="ECO:0000256" key="3">
    <source>
        <dbReference type="PROSITE-ProRule" id="PRU00708"/>
    </source>
</evidence>
<feature type="repeat" description="PPR" evidence="3">
    <location>
        <begin position="269"/>
        <end position="299"/>
    </location>
</feature>
<evidence type="ECO:0000256" key="1">
    <source>
        <dbReference type="ARBA" id="ARBA00006643"/>
    </source>
</evidence>
<dbReference type="Pfam" id="PF13041">
    <property type="entry name" value="PPR_2"/>
    <property type="match status" value="2"/>
</dbReference>
<evidence type="ECO:0000256" key="2">
    <source>
        <dbReference type="ARBA" id="ARBA00022737"/>
    </source>
</evidence>
<evidence type="ECO:0008006" key="6">
    <source>
        <dbReference type="Google" id="ProtNLM"/>
    </source>
</evidence>
<dbReference type="InterPro" id="IPR046848">
    <property type="entry name" value="E_motif"/>
</dbReference>
<comment type="similarity">
    <text evidence="1">Belongs to the PPR family. PCMP-H subfamily.</text>
</comment>
<dbReference type="NCBIfam" id="TIGR00756">
    <property type="entry name" value="PPR"/>
    <property type="match status" value="5"/>
</dbReference>
<evidence type="ECO:0000313" key="4">
    <source>
        <dbReference type="EMBL" id="KAL3537192.1"/>
    </source>
</evidence>
<dbReference type="EMBL" id="JBJUIK010000001">
    <property type="protein sequence ID" value="KAL3537192.1"/>
    <property type="molecule type" value="Genomic_DNA"/>
</dbReference>
<accession>A0ABD3B220</accession>
<dbReference type="PANTHER" id="PTHR47926:SF437">
    <property type="entry name" value="PENTACOTRIPEPTIDE-REPEAT REGION OF PRORP DOMAIN-CONTAINING PROTEIN"/>
    <property type="match status" value="1"/>
</dbReference>
<evidence type="ECO:0000313" key="5">
    <source>
        <dbReference type="Proteomes" id="UP001630127"/>
    </source>
</evidence>
<dbReference type="PANTHER" id="PTHR47926">
    <property type="entry name" value="PENTATRICOPEPTIDE REPEAT-CONTAINING PROTEIN"/>
    <property type="match status" value="1"/>
</dbReference>
<dbReference type="Pfam" id="PF20431">
    <property type="entry name" value="E_motif"/>
    <property type="match status" value="1"/>
</dbReference>
<dbReference type="Pfam" id="PF01535">
    <property type="entry name" value="PPR"/>
    <property type="match status" value="3"/>
</dbReference>
<dbReference type="FunFam" id="1.25.40.10:FF:000333">
    <property type="entry name" value="Pentatricopeptide repeat-containing protein"/>
    <property type="match status" value="1"/>
</dbReference>
<sequence length="625" mass="70176">MASFSSSFPSIQISHLHLINSQDSSFKSQQDFSFFHSCKSVKELKQLHSLIIKTTPSVQMKHLIYSKMLSFCATLTPFTDLSYIHSLFVQLPEPNINLYNKVIRCFSGCESKETSMFVLLFYIELIEKGLIADSYTYPFVFRACAELCGLREGETIHAHVIKNGFVLDLYVVNTLMRLYAVCGVVDDARKVFDGSPQRDLVSWTTLIQGYVDNGHWREGTDVFFDMCESGQTADEKMMVVVISACAKLGDLSLGKKLHEYVFNHRVNFDVFVGNALVDMYLKCGDADSAREVFHEMPVKNVVSWNSMISGLCQNGDFKEALNVFNRMQVKGVKPDAFTLIAVLNSCANLGMLEFGMWVHSYLVRNLIKADGFLGNALIDMYAKCGSILDALGVFEGMKHRDVYTYTAVIVGLAMHGEGEMALEIFSKMLEVGIQPDEVTFIGVLVACSHAGLVEEGRKYFADMSRVHNIEPQTEHYGCIVDLLGRAGLLYEAMEFVENMPIEPDAFIWGTLLGACRVHGKLDLAESVMVHIARAESDKDGGYVLMSNIYASKNKWREALELRKAMKKRKLKKTPGCSSIELDGVVYEFRRGDRAHPKTECICAVLNKMSCHIYDSMCLLDDNFCT</sequence>
<name>A0ABD3B220_9GENT</name>
<gene>
    <name evidence="4" type="ORF">ACH5RR_000558</name>
</gene>
<comment type="caution">
    <text evidence="4">The sequence shown here is derived from an EMBL/GenBank/DDBJ whole genome shotgun (WGS) entry which is preliminary data.</text>
</comment>